<accession>A0A5B7I340</accession>
<protein>
    <submittedName>
        <fullName evidence="1">Uncharacterized protein</fullName>
    </submittedName>
</protein>
<comment type="caution">
    <text evidence="1">The sequence shown here is derived from an EMBL/GenBank/DDBJ whole genome shotgun (WGS) entry which is preliminary data.</text>
</comment>
<gene>
    <name evidence="1" type="ORF">E2C01_070981</name>
</gene>
<dbReference type="AlphaFoldDB" id="A0A5B7I340"/>
<organism evidence="1 2">
    <name type="scientific">Portunus trituberculatus</name>
    <name type="common">Swimming crab</name>
    <name type="synonym">Neptunus trituberculatus</name>
    <dbReference type="NCBI Taxonomy" id="210409"/>
    <lineage>
        <taxon>Eukaryota</taxon>
        <taxon>Metazoa</taxon>
        <taxon>Ecdysozoa</taxon>
        <taxon>Arthropoda</taxon>
        <taxon>Crustacea</taxon>
        <taxon>Multicrustacea</taxon>
        <taxon>Malacostraca</taxon>
        <taxon>Eumalacostraca</taxon>
        <taxon>Eucarida</taxon>
        <taxon>Decapoda</taxon>
        <taxon>Pleocyemata</taxon>
        <taxon>Brachyura</taxon>
        <taxon>Eubrachyura</taxon>
        <taxon>Portunoidea</taxon>
        <taxon>Portunidae</taxon>
        <taxon>Portuninae</taxon>
        <taxon>Portunus</taxon>
    </lineage>
</organism>
<dbReference type="Proteomes" id="UP000324222">
    <property type="component" value="Unassembled WGS sequence"/>
</dbReference>
<sequence length="23" mass="2747">MFGLANGFHLNVVHYIFITYYNI</sequence>
<name>A0A5B7I340_PORTR</name>
<reference evidence="1 2" key="1">
    <citation type="submission" date="2019-05" db="EMBL/GenBank/DDBJ databases">
        <title>Another draft genome of Portunus trituberculatus and its Hox gene families provides insights of decapod evolution.</title>
        <authorList>
            <person name="Jeong J.-H."/>
            <person name="Song I."/>
            <person name="Kim S."/>
            <person name="Choi T."/>
            <person name="Kim D."/>
            <person name="Ryu S."/>
            <person name="Kim W."/>
        </authorList>
    </citation>
    <scope>NUCLEOTIDE SEQUENCE [LARGE SCALE GENOMIC DNA]</scope>
    <source>
        <tissue evidence="1">Muscle</tissue>
    </source>
</reference>
<evidence type="ECO:0000313" key="1">
    <source>
        <dbReference type="EMBL" id="MPC76565.1"/>
    </source>
</evidence>
<evidence type="ECO:0000313" key="2">
    <source>
        <dbReference type="Proteomes" id="UP000324222"/>
    </source>
</evidence>
<proteinExistence type="predicted"/>
<keyword evidence="2" id="KW-1185">Reference proteome</keyword>
<dbReference type="EMBL" id="VSRR010043636">
    <property type="protein sequence ID" value="MPC76565.1"/>
    <property type="molecule type" value="Genomic_DNA"/>
</dbReference>